<gene>
    <name evidence="1" type="ORF">SAMN05444412_12029</name>
</gene>
<sequence>MRSGICLEEKMASVEIENDPCRKKKPLGDLSCQGPFSYFKMDHAITRISVSVSYPQSYQ</sequence>
<dbReference type="Proteomes" id="UP000199663">
    <property type="component" value="Unassembled WGS sequence"/>
</dbReference>
<dbReference type="EMBL" id="FNQC01000020">
    <property type="protein sequence ID" value="SDZ52494.1"/>
    <property type="molecule type" value="Genomic_DNA"/>
</dbReference>
<accession>A0A1H3TQI4</accession>
<comment type="caution">
    <text evidence="1">The sequence shown here is derived from an EMBL/GenBank/DDBJ whole genome shotgun (WGS) entry which is preliminary data.</text>
</comment>
<evidence type="ECO:0000313" key="1">
    <source>
        <dbReference type="EMBL" id="SDZ52494.1"/>
    </source>
</evidence>
<keyword evidence="2" id="KW-1185">Reference proteome</keyword>
<name>A0A1H3TQI4_9BACT</name>
<protein>
    <submittedName>
        <fullName evidence="1">Uncharacterized protein</fullName>
    </submittedName>
</protein>
<organism evidence="1 2">
    <name type="scientific">Rhodonellum ikkaensis</name>
    <dbReference type="NCBI Taxonomy" id="336829"/>
    <lineage>
        <taxon>Bacteria</taxon>
        <taxon>Pseudomonadati</taxon>
        <taxon>Bacteroidota</taxon>
        <taxon>Cytophagia</taxon>
        <taxon>Cytophagales</taxon>
        <taxon>Cytophagaceae</taxon>
        <taxon>Rhodonellum</taxon>
    </lineage>
</organism>
<reference evidence="1 2" key="1">
    <citation type="submission" date="2016-10" db="EMBL/GenBank/DDBJ databases">
        <authorList>
            <person name="Varghese N."/>
            <person name="Submissions S."/>
        </authorList>
    </citation>
    <scope>NUCLEOTIDE SEQUENCE [LARGE SCALE GENOMIC DNA]</scope>
    <source>
        <strain evidence="1 2">DSM 17997</strain>
    </source>
</reference>
<proteinExistence type="predicted"/>
<evidence type="ECO:0000313" key="2">
    <source>
        <dbReference type="Proteomes" id="UP000199663"/>
    </source>
</evidence>